<organism evidence="1 2">
    <name type="scientific">Tribonema minus</name>
    <dbReference type="NCBI Taxonomy" id="303371"/>
    <lineage>
        <taxon>Eukaryota</taxon>
        <taxon>Sar</taxon>
        <taxon>Stramenopiles</taxon>
        <taxon>Ochrophyta</taxon>
        <taxon>PX clade</taxon>
        <taxon>Xanthophyceae</taxon>
        <taxon>Tribonematales</taxon>
        <taxon>Tribonemataceae</taxon>
        <taxon>Tribonema</taxon>
    </lineage>
</organism>
<dbReference type="PANTHER" id="PTHR22754:SF32">
    <property type="entry name" value="DISCO-INTERACTING PROTEIN 2"/>
    <property type="match status" value="1"/>
</dbReference>
<comment type="caution">
    <text evidence="1">The sequence shown here is derived from an EMBL/GenBank/DDBJ whole genome shotgun (WGS) entry which is preliminary data.</text>
</comment>
<reference evidence="1" key="1">
    <citation type="submission" date="2021-02" db="EMBL/GenBank/DDBJ databases">
        <title>First Annotated Genome of the Yellow-green Alga Tribonema minus.</title>
        <authorList>
            <person name="Mahan K.M."/>
        </authorList>
    </citation>
    <scope>NUCLEOTIDE SEQUENCE</scope>
    <source>
        <strain evidence="1">UTEX B ZZ1240</strain>
    </source>
</reference>
<dbReference type="EMBL" id="JAFCMP010000076">
    <property type="protein sequence ID" value="KAG5188147.1"/>
    <property type="molecule type" value="Genomic_DNA"/>
</dbReference>
<keyword evidence="2" id="KW-1185">Reference proteome</keyword>
<accession>A0A835Z5R5</accession>
<evidence type="ECO:0000313" key="1">
    <source>
        <dbReference type="EMBL" id="KAG5188147.1"/>
    </source>
</evidence>
<dbReference type="PANTHER" id="PTHR22754">
    <property type="entry name" value="DISCO-INTERACTING PROTEIN 2 DIP2 -RELATED"/>
    <property type="match status" value="1"/>
</dbReference>
<evidence type="ECO:0000313" key="2">
    <source>
        <dbReference type="Proteomes" id="UP000664859"/>
    </source>
</evidence>
<dbReference type="OrthoDB" id="64063at2759"/>
<dbReference type="InterPro" id="IPR042099">
    <property type="entry name" value="ANL_N_sf"/>
</dbReference>
<dbReference type="Gene3D" id="3.40.50.12780">
    <property type="entry name" value="N-terminal domain of ligase-like"/>
    <property type="match status" value="1"/>
</dbReference>
<gene>
    <name evidence="1" type="ORF">JKP88DRAFT_178230</name>
</gene>
<dbReference type="Proteomes" id="UP000664859">
    <property type="component" value="Unassembled WGS sequence"/>
</dbReference>
<protein>
    <recommendedName>
        <fullName evidence="3">AMP-dependent synthetase/ligase domain-containing protein</fullName>
    </recommendedName>
</protein>
<proteinExistence type="predicted"/>
<name>A0A835Z5R5_9STRA</name>
<evidence type="ECO:0008006" key="3">
    <source>
        <dbReference type="Google" id="ProtNLM"/>
    </source>
</evidence>
<dbReference type="SUPFAM" id="SSF56801">
    <property type="entry name" value="Acetyl-CoA synthetase-like"/>
    <property type="match status" value="1"/>
</dbReference>
<sequence>MPTPVVAPQRTILHELKQQAALQPTKPLYIWHAADGSVTEQYTYSTFDRLTDEMALRIYQTWGSPAKTPSSGRHFAVLVYPPGLEFMVAFVACLKANVVAVPVCPIDPRRIGTDAHRLYGIVKAS</sequence>
<dbReference type="AlphaFoldDB" id="A0A835Z5R5"/>